<reference evidence="1 2" key="1">
    <citation type="submission" date="2023-12" db="EMBL/GenBank/DDBJ databases">
        <authorList>
            <person name="Manesh M.J.H."/>
            <person name="Bing R.G."/>
            <person name="Willard D.J."/>
            <person name="Kelly R.M."/>
        </authorList>
    </citation>
    <scope>NUCLEOTIDE SEQUENCE [LARGE SCALE GENOMIC DNA]</scope>
    <source>
        <strain evidence="1 2">DSM 8977</strain>
    </source>
</reference>
<proteinExistence type="predicted"/>
<keyword evidence="2" id="KW-1185">Reference proteome</keyword>
<sequence>MNKIKAFCLDICPYGQNERSCKVLSALSDEERCPAWLFARYLKRKAILELDTGEDVKEVIEEIQKTLSAGF</sequence>
<organism evidence="1 2">
    <name type="scientific">Anaerocellum danielii</name>
    <dbReference type="NCBI Taxonomy" id="1387557"/>
    <lineage>
        <taxon>Bacteria</taxon>
        <taxon>Bacillati</taxon>
        <taxon>Bacillota</taxon>
        <taxon>Bacillota incertae sedis</taxon>
        <taxon>Caldicellulosiruptorales</taxon>
        <taxon>Caldicellulosiruptoraceae</taxon>
        <taxon>Anaerocellum</taxon>
    </lineage>
</organism>
<dbReference type="RefSeq" id="WP_045175486.1">
    <property type="nucleotide sequence ID" value="NZ_CP139957.1"/>
</dbReference>
<dbReference type="EMBL" id="CP139957">
    <property type="protein sequence ID" value="WPX08195.1"/>
    <property type="molecule type" value="Genomic_DNA"/>
</dbReference>
<evidence type="ECO:0000313" key="2">
    <source>
        <dbReference type="Proteomes" id="UP001322744"/>
    </source>
</evidence>
<name>A0ABZ0U3B9_9FIRM</name>
<protein>
    <submittedName>
        <fullName evidence="1">Uncharacterized protein</fullName>
    </submittedName>
</protein>
<gene>
    <name evidence="1" type="ORF">SOJ16_002061</name>
</gene>
<accession>A0ABZ0U3B9</accession>
<evidence type="ECO:0000313" key="1">
    <source>
        <dbReference type="EMBL" id="WPX08195.1"/>
    </source>
</evidence>
<dbReference type="Proteomes" id="UP001322744">
    <property type="component" value="Chromosome"/>
</dbReference>